<sequence>MAAGARAAQGHHGVRRLRRRGPGGERARRRGAGIALLAAFSVTEPGSGTTPDRPLIELTAVAADSGKRLWTATLERPEGHEEGDPYLAGADATTAVLTFDGDSDAVSVGVSLATRQTTWTEQGFDARFVGTGVVVGRGGATVEGRRTADGSKAWTYLDRLDETELSPVGGGLFTAVVGAPFESETRIGDLLAVSTGKPPAGLRAGRTLSEPDELSCWWAEGSAVVCEVEKDFDERVIALDPENWAEFWSFSGLSGGSRGQLL</sequence>
<dbReference type="AlphaFoldDB" id="K4R0R5"/>
<protein>
    <submittedName>
        <fullName evidence="2">Uncharacterized protein</fullName>
    </submittedName>
</protein>
<dbReference type="EMBL" id="HE971709">
    <property type="protein sequence ID" value="CCK26757.1"/>
    <property type="molecule type" value="Genomic_DNA"/>
</dbReference>
<accession>K4R0R5</accession>
<gene>
    <name evidence="2" type="ORF">BN159_2378</name>
</gene>
<reference evidence="2 3" key="1">
    <citation type="journal article" date="2012" name="J. Bacteriol.">
        <title>Genome sequence of the bacterium Streptomyces davawensis JCM 4913 and heterologous production of the unique antibiotic roseoflavin.</title>
        <authorList>
            <person name="Jankowitsch F."/>
            <person name="Schwarz J."/>
            <person name="Ruckert C."/>
            <person name="Gust B."/>
            <person name="Szczepanowski R."/>
            <person name="Blom J."/>
            <person name="Pelzer S."/>
            <person name="Kalinowski J."/>
            <person name="Mack M."/>
        </authorList>
    </citation>
    <scope>NUCLEOTIDE SEQUENCE [LARGE SCALE GENOMIC DNA]</scope>
    <source>
        <strain evidence="3">DSM 101723 / JCM 4913 / KCC S-0913 / 768</strain>
    </source>
</reference>
<evidence type="ECO:0000256" key="1">
    <source>
        <dbReference type="SAM" id="MobiDB-lite"/>
    </source>
</evidence>
<evidence type="ECO:0000313" key="2">
    <source>
        <dbReference type="EMBL" id="CCK26757.1"/>
    </source>
</evidence>
<feature type="compositionally biased region" description="Low complexity" evidence="1">
    <location>
        <begin position="1"/>
        <end position="11"/>
    </location>
</feature>
<dbReference type="OrthoDB" id="3394166at2"/>
<feature type="compositionally biased region" description="Basic residues" evidence="1">
    <location>
        <begin position="12"/>
        <end position="28"/>
    </location>
</feature>
<dbReference type="RefSeq" id="WP_015657151.1">
    <property type="nucleotide sequence ID" value="NC_020504.1"/>
</dbReference>
<proteinExistence type="predicted"/>
<name>K4R0R5_STRDJ</name>
<keyword evidence="3" id="KW-1185">Reference proteome</keyword>
<organism evidence="2 3">
    <name type="scientific">Streptomyces davaonensis (strain DSM 101723 / JCM 4913 / KCC S-0913 / 768)</name>
    <dbReference type="NCBI Taxonomy" id="1214101"/>
    <lineage>
        <taxon>Bacteria</taxon>
        <taxon>Bacillati</taxon>
        <taxon>Actinomycetota</taxon>
        <taxon>Actinomycetes</taxon>
        <taxon>Kitasatosporales</taxon>
        <taxon>Streptomycetaceae</taxon>
        <taxon>Streptomyces</taxon>
    </lineage>
</organism>
<dbReference type="STRING" id="1214101.BN159_2378"/>
<dbReference type="Proteomes" id="UP000008043">
    <property type="component" value="Chromosome"/>
</dbReference>
<dbReference type="KEGG" id="sdv:BN159_2378"/>
<evidence type="ECO:0000313" key="3">
    <source>
        <dbReference type="Proteomes" id="UP000008043"/>
    </source>
</evidence>
<dbReference type="HOGENOM" id="CLU_1061356_0_0_11"/>
<feature type="region of interest" description="Disordered" evidence="1">
    <location>
        <begin position="1"/>
        <end position="28"/>
    </location>
</feature>
<dbReference type="PATRIC" id="fig|1214101.3.peg.2413"/>